<evidence type="ECO:0000256" key="1">
    <source>
        <dbReference type="ARBA" id="ARBA00009861"/>
    </source>
</evidence>
<evidence type="ECO:0000256" key="2">
    <source>
        <dbReference type="ARBA" id="ARBA00022679"/>
    </source>
</evidence>
<organism evidence="4 5">
    <name type="scientific">Cinnamomum micranthum f. kanehirae</name>
    <dbReference type="NCBI Taxonomy" id="337451"/>
    <lineage>
        <taxon>Eukaryota</taxon>
        <taxon>Viridiplantae</taxon>
        <taxon>Streptophyta</taxon>
        <taxon>Embryophyta</taxon>
        <taxon>Tracheophyta</taxon>
        <taxon>Spermatophyta</taxon>
        <taxon>Magnoliopsida</taxon>
        <taxon>Magnoliidae</taxon>
        <taxon>Laurales</taxon>
        <taxon>Lauraceae</taxon>
        <taxon>Cinnamomum</taxon>
    </lineage>
</organism>
<evidence type="ECO:0000256" key="3">
    <source>
        <dbReference type="ARBA" id="ARBA00023315"/>
    </source>
</evidence>
<dbReference type="FunFam" id="3.30.559.10:FF:000008">
    <property type="entry name" value="Tryptamine hydroxycinnamoyl transferase"/>
    <property type="match status" value="1"/>
</dbReference>
<dbReference type="GO" id="GO:0016747">
    <property type="term" value="F:acyltransferase activity, transferring groups other than amino-acyl groups"/>
    <property type="evidence" value="ECO:0007669"/>
    <property type="project" value="TreeGrafter"/>
</dbReference>
<dbReference type="PANTHER" id="PTHR31642">
    <property type="entry name" value="TRICHOTHECENE 3-O-ACETYLTRANSFERASE"/>
    <property type="match status" value="1"/>
</dbReference>
<comment type="similarity">
    <text evidence="1">Belongs to the plant acyltransferase family.</text>
</comment>
<keyword evidence="5" id="KW-1185">Reference proteome</keyword>
<gene>
    <name evidence="4" type="ORF">CKAN_02738500</name>
</gene>
<comment type="caution">
    <text evidence="4">The sequence shown here is derived from an EMBL/GenBank/DDBJ whole genome shotgun (WGS) entry which is preliminary data.</text>
</comment>
<dbReference type="Pfam" id="PF02458">
    <property type="entry name" value="Transferase"/>
    <property type="match status" value="1"/>
</dbReference>
<proteinExistence type="inferred from homology"/>
<protein>
    <submittedName>
        <fullName evidence="4">Agmatine coumaroyltransferase-2-like protein</fullName>
    </submittedName>
</protein>
<evidence type="ECO:0000313" key="4">
    <source>
        <dbReference type="EMBL" id="RWR97914.1"/>
    </source>
</evidence>
<dbReference type="OrthoDB" id="671439at2759"/>
<dbReference type="SUPFAM" id="SSF52777">
    <property type="entry name" value="CoA-dependent acyltransferases"/>
    <property type="match status" value="1"/>
</dbReference>
<dbReference type="EMBL" id="QPKB01000214">
    <property type="protein sequence ID" value="RWR97914.1"/>
    <property type="molecule type" value="Genomic_DNA"/>
</dbReference>
<dbReference type="InterPro" id="IPR023213">
    <property type="entry name" value="CAT-like_dom_sf"/>
</dbReference>
<name>A0A3S3NSM5_9MAGN</name>
<reference evidence="4 5" key="1">
    <citation type="journal article" date="2019" name="Nat. Plants">
        <title>Stout camphor tree genome fills gaps in understanding of flowering plant genome evolution.</title>
        <authorList>
            <person name="Chaw S.M."/>
            <person name="Liu Y.C."/>
            <person name="Wu Y.W."/>
            <person name="Wang H.Y."/>
            <person name="Lin C.I."/>
            <person name="Wu C.S."/>
            <person name="Ke H.M."/>
            <person name="Chang L.Y."/>
            <person name="Hsu C.Y."/>
            <person name="Yang H.T."/>
            <person name="Sudianto E."/>
            <person name="Hsu M.H."/>
            <person name="Wu K.P."/>
            <person name="Wang L.N."/>
            <person name="Leebens-Mack J.H."/>
            <person name="Tsai I.J."/>
        </authorList>
    </citation>
    <scope>NUCLEOTIDE SEQUENCE [LARGE SCALE GENOMIC DNA]</scope>
    <source>
        <strain evidence="5">cv. Chaw 1501</strain>
        <tissue evidence="4">Young leaves</tissue>
    </source>
</reference>
<dbReference type="Proteomes" id="UP000283530">
    <property type="component" value="Unassembled WGS sequence"/>
</dbReference>
<dbReference type="InterPro" id="IPR050317">
    <property type="entry name" value="Plant_Fungal_Acyltransferase"/>
</dbReference>
<keyword evidence="3" id="KW-0012">Acyltransferase</keyword>
<evidence type="ECO:0000313" key="5">
    <source>
        <dbReference type="Proteomes" id="UP000283530"/>
    </source>
</evidence>
<dbReference type="STRING" id="337451.A0A3S3NSM5"/>
<dbReference type="PANTHER" id="PTHR31642:SF278">
    <property type="entry name" value="TRYPTAMINE HYDROXYCINNAMOYLTRANSFERASE 1"/>
    <property type="match status" value="1"/>
</dbReference>
<dbReference type="AlphaFoldDB" id="A0A3S3NSM5"/>
<sequence length="436" mass="48383">MAVEIINDTILKPSPSSPPNPILNSQIPLTIFDRAAFDLHVNILYAYRPPMPSNEAIIEGLSQVLNHFPHLAGRLTVDKEGRPCVLLNNAGIRLVETRVGTTLAERLPFNPSHELTKLHPPIEGNIDELLQIQLNRYTCGGLVIGQTAHHRVADGQSMSSFFLAWAKLVQGLAVDPLPYHDRAAISVPRNPPFYEFNHRAIEFREEIERDTSANTSSSSIVNLVVHFSHEFVTKVKTHVIGTDVGHRYSTFECMLAHLWKKITIARGLDDDELTQVRVAVNGRGRIKPAVPLEYFGNLVLWAYPRLRVKDLLNESHVFVAKAIHEAVAKVDNAYFKSFVDFGELSKGEDGGSLVGAAPDVGNLLCPNMEVDSWMRFQFHDLDFGGGGPCAFLPAELPVEGLLIFVPSCKEKGGVDAFMALQQEHVDHFKQIAHSLD</sequence>
<keyword evidence="2 4" id="KW-0808">Transferase</keyword>
<dbReference type="Gene3D" id="3.30.559.10">
    <property type="entry name" value="Chloramphenicol acetyltransferase-like domain"/>
    <property type="match status" value="2"/>
</dbReference>
<accession>A0A3S3NSM5</accession>